<dbReference type="InterPro" id="IPR014710">
    <property type="entry name" value="RmlC-like_jellyroll"/>
</dbReference>
<dbReference type="RefSeq" id="WP_188950778.1">
    <property type="nucleotide sequence ID" value="NZ_BMIB01000001.1"/>
</dbReference>
<feature type="domain" description="Homogentisate 1,2-dioxygenase N-terminal" evidence="9">
    <location>
        <begin position="102"/>
        <end position="250"/>
    </location>
</feature>
<dbReference type="AlphaFoldDB" id="A0A917IRQ9"/>
<dbReference type="InterPro" id="IPR005708">
    <property type="entry name" value="Homogentis_dOase"/>
</dbReference>
<keyword evidence="5" id="KW-0560">Oxidoreductase</keyword>
<feature type="binding site" evidence="8">
    <location>
        <position position="300"/>
    </location>
    <ligand>
        <name>Fe cation</name>
        <dbReference type="ChEBI" id="CHEBI:24875"/>
    </ligand>
</feature>
<organism evidence="10 11">
    <name type="scientific">Filimonas zeae</name>
    <dbReference type="NCBI Taxonomy" id="1737353"/>
    <lineage>
        <taxon>Bacteria</taxon>
        <taxon>Pseudomonadati</taxon>
        <taxon>Bacteroidota</taxon>
        <taxon>Chitinophagia</taxon>
        <taxon>Chitinophagales</taxon>
        <taxon>Chitinophagaceae</taxon>
        <taxon>Filimonas</taxon>
    </lineage>
</organism>
<evidence type="ECO:0000256" key="4">
    <source>
        <dbReference type="ARBA" id="ARBA00022964"/>
    </source>
</evidence>
<dbReference type="GO" id="GO:0006570">
    <property type="term" value="P:tyrosine metabolic process"/>
    <property type="evidence" value="ECO:0007669"/>
    <property type="project" value="InterPro"/>
</dbReference>
<evidence type="ECO:0000313" key="10">
    <source>
        <dbReference type="EMBL" id="GGH60781.1"/>
    </source>
</evidence>
<dbReference type="GO" id="GO:0005737">
    <property type="term" value="C:cytoplasm"/>
    <property type="evidence" value="ECO:0007669"/>
    <property type="project" value="TreeGrafter"/>
</dbReference>
<dbReference type="GO" id="GO:0006559">
    <property type="term" value="P:L-phenylalanine catabolic process"/>
    <property type="evidence" value="ECO:0007669"/>
    <property type="project" value="InterPro"/>
</dbReference>
<reference evidence="10" key="1">
    <citation type="journal article" date="2014" name="Int. J. Syst. Evol. Microbiol.">
        <title>Complete genome sequence of Corynebacterium casei LMG S-19264T (=DSM 44701T), isolated from a smear-ripened cheese.</title>
        <authorList>
            <consortium name="US DOE Joint Genome Institute (JGI-PGF)"/>
            <person name="Walter F."/>
            <person name="Albersmeier A."/>
            <person name="Kalinowski J."/>
            <person name="Ruckert C."/>
        </authorList>
    </citation>
    <scope>NUCLEOTIDE SEQUENCE</scope>
    <source>
        <strain evidence="10">CGMCC 1.15290</strain>
    </source>
</reference>
<feature type="binding site" evidence="8">
    <location>
        <position position="336"/>
    </location>
    <ligand>
        <name>Fe cation</name>
        <dbReference type="ChEBI" id="CHEBI:24875"/>
    </ligand>
</feature>
<evidence type="ECO:0000256" key="6">
    <source>
        <dbReference type="ARBA" id="ARBA00023004"/>
    </source>
</evidence>
<evidence type="ECO:0000313" key="11">
    <source>
        <dbReference type="Proteomes" id="UP000627292"/>
    </source>
</evidence>
<feature type="active site" description="Proton acceptor" evidence="7">
    <location>
        <position position="263"/>
    </location>
</feature>
<dbReference type="Pfam" id="PF20510">
    <property type="entry name" value="HgmA_N"/>
    <property type="match status" value="1"/>
</dbReference>
<evidence type="ECO:0000256" key="1">
    <source>
        <dbReference type="ARBA" id="ARBA00001962"/>
    </source>
</evidence>
<dbReference type="InterPro" id="IPR011051">
    <property type="entry name" value="RmlC_Cupin_sf"/>
</dbReference>
<comment type="similarity">
    <text evidence="2">Belongs to the homogentisate dioxygenase family.</text>
</comment>
<evidence type="ECO:0000256" key="3">
    <source>
        <dbReference type="ARBA" id="ARBA00022723"/>
    </source>
</evidence>
<evidence type="ECO:0000259" key="9">
    <source>
        <dbReference type="Pfam" id="PF20510"/>
    </source>
</evidence>
<gene>
    <name evidence="10" type="primary">hmgA</name>
    <name evidence="10" type="ORF">GCM10011379_09010</name>
</gene>
<dbReference type="GO" id="GO:0004411">
    <property type="term" value="F:homogentisate 1,2-dioxygenase activity"/>
    <property type="evidence" value="ECO:0007669"/>
    <property type="project" value="InterPro"/>
</dbReference>
<proteinExistence type="inferred from homology"/>
<keyword evidence="11" id="KW-1185">Reference proteome</keyword>
<evidence type="ECO:0000256" key="5">
    <source>
        <dbReference type="ARBA" id="ARBA00023002"/>
    </source>
</evidence>
<keyword evidence="3 8" id="KW-0479">Metal-binding</keyword>
<dbReference type="PANTHER" id="PTHR11056:SF0">
    <property type="entry name" value="HOMOGENTISATE 1,2-DIOXYGENASE"/>
    <property type="match status" value="1"/>
</dbReference>
<dbReference type="Gene3D" id="2.60.120.10">
    <property type="entry name" value="Jelly Rolls"/>
    <property type="match status" value="1"/>
</dbReference>
<keyword evidence="6 8" id="KW-0408">Iron</keyword>
<dbReference type="GO" id="GO:0046872">
    <property type="term" value="F:metal ion binding"/>
    <property type="evidence" value="ECO:0007669"/>
    <property type="project" value="UniProtKB-KW"/>
</dbReference>
<feature type="binding site" evidence="8">
    <location>
        <position position="306"/>
    </location>
    <ligand>
        <name>Fe cation</name>
        <dbReference type="ChEBI" id="CHEBI:24875"/>
    </ligand>
</feature>
<comment type="caution">
    <text evidence="10">The sequence shown here is derived from an EMBL/GenBank/DDBJ whole genome shotgun (WGS) entry which is preliminary data.</text>
</comment>
<dbReference type="Proteomes" id="UP000627292">
    <property type="component" value="Unassembled WGS sequence"/>
</dbReference>
<evidence type="ECO:0000256" key="2">
    <source>
        <dbReference type="ARBA" id="ARBA00007757"/>
    </source>
</evidence>
<evidence type="ECO:0000256" key="7">
    <source>
        <dbReference type="PIRSR" id="PIRSR605708-1"/>
    </source>
</evidence>
<dbReference type="PANTHER" id="PTHR11056">
    <property type="entry name" value="HOMOGENTISATE 1,2-DIOXYGENASE"/>
    <property type="match status" value="1"/>
</dbReference>
<comment type="cofactor">
    <cofactor evidence="1 8">
        <name>Fe cation</name>
        <dbReference type="ChEBI" id="CHEBI:24875"/>
    </cofactor>
</comment>
<reference evidence="10" key="2">
    <citation type="submission" date="2020-09" db="EMBL/GenBank/DDBJ databases">
        <authorList>
            <person name="Sun Q."/>
            <person name="Zhou Y."/>
        </authorList>
    </citation>
    <scope>NUCLEOTIDE SEQUENCE</scope>
    <source>
        <strain evidence="10">CGMCC 1.15290</strain>
    </source>
</reference>
<sequence length="385" mass="44287">MPYYHKLGNIPHKRHTQFRRPDGSLYSEQLFSTEGFSSDYSLLYHCHPPTAIIQTEEPYDVMPRIAEEKMLKHRSFEGFKVKPGADFIKSRVPVLVNNDCHVVLAAPTESMTGYFYKNADADEMLFIHEGSGRLLTQYGVIPFAYGDYLVIPRGTIYQLEFENSNNRLLIVESFSPIRFPSRYMSKHGQLLEHSPYCERDIRAPQHLLTTDEKGDFVIRTKKKGRMYHIHYGYHPFDVIGWDGCCYPFAFSIHDFEPITGRVHQPPPVHQTFEAHNFVICSFVPRLYDYHPQSIPAPYNHSNIDSDEVLYYVDGDFMSRKHVTRGMITLHPGGIPHGPHPGTVEKSIGAKETRELAVMIDTFHPLQLTEEALAIENSGYTMSWAE</sequence>
<evidence type="ECO:0000256" key="8">
    <source>
        <dbReference type="PIRSR" id="PIRSR605708-2"/>
    </source>
</evidence>
<protein>
    <submittedName>
        <fullName evidence="10">Homogentisate 1,2-dioxygenase</fullName>
    </submittedName>
</protein>
<dbReference type="SUPFAM" id="SSF51182">
    <property type="entry name" value="RmlC-like cupins"/>
    <property type="match status" value="1"/>
</dbReference>
<accession>A0A917IRQ9</accession>
<feature type="binding site" evidence="8">
    <location>
        <position position="336"/>
    </location>
    <ligand>
        <name>homogentisate</name>
        <dbReference type="ChEBI" id="CHEBI:16169"/>
    </ligand>
</feature>
<dbReference type="InterPro" id="IPR046452">
    <property type="entry name" value="HgmA_N"/>
</dbReference>
<dbReference type="EMBL" id="BMIB01000001">
    <property type="protein sequence ID" value="GGH60781.1"/>
    <property type="molecule type" value="Genomic_DNA"/>
</dbReference>
<keyword evidence="4" id="KW-0223">Dioxygenase</keyword>
<name>A0A917IRQ9_9BACT</name>